<feature type="signal peptide" evidence="2">
    <location>
        <begin position="1"/>
        <end position="19"/>
    </location>
</feature>
<dbReference type="PANTHER" id="PTHR31002:SF34">
    <property type="entry name" value="CELL WALL PROTEIN CWP1-RELATED"/>
    <property type="match status" value="1"/>
</dbReference>
<protein>
    <submittedName>
        <fullName evidence="6">Extracellular serine-rich protein</fullName>
    </submittedName>
</protein>
<dbReference type="InterPro" id="IPR056827">
    <property type="entry name" value="CBM87_Agd3"/>
</dbReference>
<feature type="domain" description="Agd3 deacetylase" evidence="3">
    <location>
        <begin position="254"/>
        <end position="636"/>
    </location>
</feature>
<dbReference type="InterPro" id="IPR056825">
    <property type="entry name" value="Agd3_C"/>
</dbReference>
<dbReference type="InterPro" id="IPR050788">
    <property type="entry name" value="Yeast_SRP1/TIP1_CWP"/>
</dbReference>
<gene>
    <name evidence="6" type="ORF">B2J93_3621</name>
</gene>
<comment type="caution">
    <text evidence="6">The sequence shown here is derived from an EMBL/GenBank/DDBJ whole genome shotgun (WGS) entry which is preliminary data.</text>
</comment>
<keyword evidence="7" id="KW-1185">Reference proteome</keyword>
<dbReference type="InParanoid" id="A0A218Z6Y5"/>
<feature type="compositionally biased region" description="Low complexity" evidence="1">
    <location>
        <begin position="759"/>
        <end position="772"/>
    </location>
</feature>
<evidence type="ECO:0000256" key="2">
    <source>
        <dbReference type="SAM" id="SignalP"/>
    </source>
</evidence>
<dbReference type="Pfam" id="PF25117">
    <property type="entry name" value="Agd3_C"/>
    <property type="match status" value="1"/>
</dbReference>
<evidence type="ECO:0000259" key="4">
    <source>
        <dbReference type="Pfam" id="PF25116"/>
    </source>
</evidence>
<feature type="chain" id="PRO_5013098201" evidence="2">
    <location>
        <begin position="20"/>
        <end position="983"/>
    </location>
</feature>
<dbReference type="PANTHER" id="PTHR31002">
    <property type="entry name" value="SERIPAUPERIN"/>
    <property type="match status" value="1"/>
</dbReference>
<sequence>MLFRILSAAALLIPVRVLAFSVDSTVLIIARDADSTISATSGLDAYGIPFSILLVPSNGTGLPKLKDDAVGNGKYGGIVVLGEVSYEYNGTYRSALTETQWNDLYQYQTSFGVRMVRIDVYPQPQFGVRPSDPANTGCCDAGVEQDVYITNSAHFAQAGMRLEAAMPTTGLYHYPAVKEPNGTVQAMEIAGFGTNHIFPSHTIAAVINDIEGREQMVWFMSWASDWSSTSNYLQHAWITWVTRGLYVGFRRVYFSTQIDDMFLSTGLYQPNSTPQSNNTYQLNNASQANEVEYRCTTADLDDHVRWSADINSRLPPGSNYFMEVGHNGNGNIEASLAVDNATICQPDTAIEYDEQVDTALEFQKPLGTGSDIWPTTPPTYSWSLECTKLDPLSVWWANPTNRDVFAHVSHTFSHSGLNNATYNDVFREISFNKAWLEQIGITQAKYFSSKGLIPPAITGLHNGDALRAFSDNGLSNAVGDNTRPVLMNPERAHWPLITTVERNGYAGFQITPRWATTIYYNCDTPECTVAEWIQTSAGSGDIQTLLADAVAVNSNHLLSLRHDAFMFHQANMRSADMNETVVNGVSGKWSLLQMWTEVVWQEMARLVEWPLITLKHDDLADSFANRMALDNCVRKLEWIYSGSNATRAITGVTVSSANNTCSTEVPVTFPGPVVSTNGGREEQRGSDPLTVWVTLAGSPVTFTLASPIPALSVAPSRSGALVPRKGERCTRRSPAVESVHSGAEGQEDEQRLAFPAQKTSLSPRPTRPTPSMSHRRLTESPGVVPVSCGVALSTGSGRDFGAAVPRSHAAVDPREATSALNPVSKGFARADGGACRPGPVFARDAGIAGRQQGRAPGGGGGLPTIIHLVAAAPFFPPSENQPWCYPRTSLRIRCLPLEVPIPGTPSPTPVPVPVPVPNIASAIYWSLSVASFRGRQADSRPGTAGIGHARLGVHSRLAQAWESVFSTEVGWLCTIADRALVLP</sequence>
<dbReference type="Pfam" id="PF25115">
    <property type="entry name" value="Agd3_CE"/>
    <property type="match status" value="1"/>
</dbReference>
<evidence type="ECO:0000259" key="3">
    <source>
        <dbReference type="Pfam" id="PF25115"/>
    </source>
</evidence>
<reference evidence="6 7" key="1">
    <citation type="submission" date="2017-04" db="EMBL/GenBank/DDBJ databases">
        <title>Draft genome sequence of Marssonina coronaria NL1: causal agent of apple blotch.</title>
        <authorList>
            <person name="Cheng Q."/>
        </authorList>
    </citation>
    <scope>NUCLEOTIDE SEQUENCE [LARGE SCALE GENOMIC DNA]</scope>
    <source>
        <strain evidence="6 7">NL1</strain>
    </source>
</reference>
<proteinExistence type="predicted"/>
<feature type="domain" description="Agd3 CBM87" evidence="4">
    <location>
        <begin position="22"/>
        <end position="240"/>
    </location>
</feature>
<accession>A0A218Z6Y5</accession>
<feature type="region of interest" description="Disordered" evidence="1">
    <location>
        <begin position="715"/>
        <end position="781"/>
    </location>
</feature>
<name>A0A218Z6Y5_9HELO</name>
<dbReference type="InterPro" id="IPR056826">
    <property type="entry name" value="Agd3_CE"/>
</dbReference>
<dbReference type="Proteomes" id="UP000242519">
    <property type="component" value="Unassembled WGS sequence"/>
</dbReference>
<evidence type="ECO:0000256" key="1">
    <source>
        <dbReference type="SAM" id="MobiDB-lite"/>
    </source>
</evidence>
<dbReference type="AlphaFoldDB" id="A0A218Z6Y5"/>
<dbReference type="Pfam" id="PF25116">
    <property type="entry name" value="CBM87_Agd3"/>
    <property type="match status" value="1"/>
</dbReference>
<dbReference type="OrthoDB" id="2113314at2759"/>
<feature type="domain" description="Agd3 C-terminal" evidence="5">
    <location>
        <begin position="646"/>
        <end position="708"/>
    </location>
</feature>
<evidence type="ECO:0000313" key="7">
    <source>
        <dbReference type="Proteomes" id="UP000242519"/>
    </source>
</evidence>
<dbReference type="STRING" id="503106.A0A218Z6Y5"/>
<evidence type="ECO:0000259" key="5">
    <source>
        <dbReference type="Pfam" id="PF25117"/>
    </source>
</evidence>
<organism evidence="6 7">
    <name type="scientific">Diplocarpon coronariae</name>
    <dbReference type="NCBI Taxonomy" id="2795749"/>
    <lineage>
        <taxon>Eukaryota</taxon>
        <taxon>Fungi</taxon>
        <taxon>Dikarya</taxon>
        <taxon>Ascomycota</taxon>
        <taxon>Pezizomycotina</taxon>
        <taxon>Leotiomycetes</taxon>
        <taxon>Helotiales</taxon>
        <taxon>Drepanopezizaceae</taxon>
        <taxon>Diplocarpon</taxon>
    </lineage>
</organism>
<dbReference type="EMBL" id="MZNU01000202">
    <property type="protein sequence ID" value="OWP02995.1"/>
    <property type="molecule type" value="Genomic_DNA"/>
</dbReference>
<evidence type="ECO:0000313" key="6">
    <source>
        <dbReference type="EMBL" id="OWP02995.1"/>
    </source>
</evidence>
<keyword evidence="2" id="KW-0732">Signal</keyword>